<dbReference type="InterPro" id="IPR050189">
    <property type="entry name" value="MFS_Efflux_Transporters"/>
</dbReference>
<organism evidence="7 8">
    <name type="scientific">Pedobacter lusitanus</name>
    <dbReference type="NCBI Taxonomy" id="1503925"/>
    <lineage>
        <taxon>Bacteria</taxon>
        <taxon>Pseudomonadati</taxon>
        <taxon>Bacteroidota</taxon>
        <taxon>Sphingobacteriia</taxon>
        <taxon>Sphingobacteriales</taxon>
        <taxon>Sphingobacteriaceae</taxon>
        <taxon>Pedobacter</taxon>
    </lineage>
</organism>
<comment type="caution">
    <text evidence="7">The sequence shown here is derived from an EMBL/GenBank/DDBJ whole genome shotgun (WGS) entry which is preliminary data.</text>
</comment>
<name>A0A0D0GCI7_9SPHI</name>
<feature type="transmembrane region" description="Helical" evidence="6">
    <location>
        <begin position="6"/>
        <end position="34"/>
    </location>
</feature>
<evidence type="ECO:0008006" key="9">
    <source>
        <dbReference type="Google" id="ProtNLM"/>
    </source>
</evidence>
<evidence type="ECO:0000313" key="8">
    <source>
        <dbReference type="Proteomes" id="UP000032049"/>
    </source>
</evidence>
<dbReference type="STRING" id="1503925.TH53_22830"/>
<keyword evidence="8" id="KW-1185">Reference proteome</keyword>
<dbReference type="SUPFAM" id="SSF103473">
    <property type="entry name" value="MFS general substrate transporter"/>
    <property type="match status" value="1"/>
</dbReference>
<dbReference type="EMBL" id="JXRA01000116">
    <property type="protein sequence ID" value="KIO75082.1"/>
    <property type="molecule type" value="Genomic_DNA"/>
</dbReference>
<feature type="transmembrane region" description="Helical" evidence="6">
    <location>
        <begin position="76"/>
        <end position="99"/>
    </location>
</feature>
<keyword evidence="4 6" id="KW-1133">Transmembrane helix</keyword>
<dbReference type="PANTHER" id="PTHR43124">
    <property type="entry name" value="PURINE EFFLUX PUMP PBUE"/>
    <property type="match status" value="1"/>
</dbReference>
<protein>
    <recommendedName>
        <fullName evidence="9">Major facilitator superfamily (MFS) profile domain-containing protein</fullName>
    </recommendedName>
</protein>
<evidence type="ECO:0000256" key="5">
    <source>
        <dbReference type="ARBA" id="ARBA00023136"/>
    </source>
</evidence>
<gene>
    <name evidence="7" type="ORF">TH53_22830</name>
</gene>
<dbReference type="Proteomes" id="UP000032049">
    <property type="component" value="Unassembled WGS sequence"/>
</dbReference>
<keyword evidence="3 6" id="KW-0812">Transmembrane</keyword>
<evidence type="ECO:0000256" key="1">
    <source>
        <dbReference type="ARBA" id="ARBA00004651"/>
    </source>
</evidence>
<evidence type="ECO:0000256" key="4">
    <source>
        <dbReference type="ARBA" id="ARBA00022989"/>
    </source>
</evidence>
<dbReference type="InterPro" id="IPR036259">
    <property type="entry name" value="MFS_trans_sf"/>
</dbReference>
<evidence type="ECO:0000256" key="6">
    <source>
        <dbReference type="SAM" id="Phobius"/>
    </source>
</evidence>
<dbReference type="PANTHER" id="PTHR43124:SF3">
    <property type="entry name" value="CHLORAMPHENICOL EFFLUX PUMP RV0191"/>
    <property type="match status" value="1"/>
</dbReference>
<evidence type="ECO:0000313" key="7">
    <source>
        <dbReference type="EMBL" id="KIO75082.1"/>
    </source>
</evidence>
<sequence>MSKEKFPFFALLAFTMVAFSAIITELLPAGVLLGMAHDLQVRESSIGRLVSYYALGTVLTAFPATALTSGFSRKPLLMTVIFCFFFIKYYYSFFTKLLAYRGYANTGRRFWRYPMATPGWLCGEIGKWKEYREGHINGNGR</sequence>
<feature type="transmembrane region" description="Helical" evidence="6">
    <location>
        <begin position="46"/>
        <end position="64"/>
    </location>
</feature>
<proteinExistence type="predicted"/>
<dbReference type="GO" id="GO:0022857">
    <property type="term" value="F:transmembrane transporter activity"/>
    <property type="evidence" value="ECO:0007669"/>
    <property type="project" value="TreeGrafter"/>
</dbReference>
<dbReference type="GO" id="GO:0005886">
    <property type="term" value="C:plasma membrane"/>
    <property type="evidence" value="ECO:0007669"/>
    <property type="project" value="UniProtKB-SubCell"/>
</dbReference>
<reference evidence="7 8" key="1">
    <citation type="submission" date="2015-01" db="EMBL/GenBank/DDBJ databases">
        <title>Draft genome sequence of Pedobacter sp. NL19 isolated from sludge of an effluent treatment pond in an abandoned uranium mine.</title>
        <authorList>
            <person name="Santos T."/>
            <person name="Caetano T."/>
            <person name="Covas C."/>
            <person name="Cruz A."/>
            <person name="Mendo S."/>
        </authorList>
    </citation>
    <scope>NUCLEOTIDE SEQUENCE [LARGE SCALE GENOMIC DNA]</scope>
    <source>
        <strain evidence="7 8">NL19</strain>
    </source>
</reference>
<dbReference type="AlphaFoldDB" id="A0A0D0GCI7"/>
<accession>A0A0D0GCI7</accession>
<comment type="subcellular location">
    <subcellularLocation>
        <location evidence="1">Cell membrane</location>
        <topology evidence="1">Multi-pass membrane protein</topology>
    </subcellularLocation>
</comment>
<evidence type="ECO:0000256" key="2">
    <source>
        <dbReference type="ARBA" id="ARBA00022475"/>
    </source>
</evidence>
<keyword evidence="5 6" id="KW-0472">Membrane</keyword>
<keyword evidence="2" id="KW-1003">Cell membrane</keyword>
<evidence type="ECO:0000256" key="3">
    <source>
        <dbReference type="ARBA" id="ARBA00022692"/>
    </source>
</evidence>